<accession>A0AAD2GVH3</accession>
<feature type="compositionally biased region" description="Low complexity" evidence="1">
    <location>
        <begin position="273"/>
        <end position="291"/>
    </location>
</feature>
<proteinExistence type="predicted"/>
<feature type="compositionally biased region" description="Low complexity" evidence="1">
    <location>
        <begin position="467"/>
        <end position="477"/>
    </location>
</feature>
<feature type="region of interest" description="Disordered" evidence="1">
    <location>
        <begin position="467"/>
        <end position="492"/>
    </location>
</feature>
<feature type="compositionally biased region" description="Polar residues" evidence="1">
    <location>
        <begin position="328"/>
        <end position="348"/>
    </location>
</feature>
<feature type="compositionally biased region" description="Low complexity" evidence="1">
    <location>
        <begin position="541"/>
        <end position="567"/>
    </location>
</feature>
<sequence>MSFPTFRRQSRVTRRNTINNLTSIIEEDEFGVISTAAAPKKNSLKARRRLGVSDLRIPASLASPEKKRFSLPPRARVPLFAQCPTSDSDDEEDYGTPCVSGSSSDSSSPSTPSHSPTSASFPAPPLSLKSIRPLTIVKRPVSPICFAEGEEEQQEAGWQDEEETESDNEYYAQHASGLVTLRPEAAYTLLPRRESMIIPMPNRLSLNLPSSMGGFVPRNRSASEKSEVDVPVPNFSRPNLRVSLVRPPPRSPVPMDAGDCADEYVVYTPSPSPSSSSSTSSSSLAALLSPSGFPPESQGLPSDVDANDDEWEECDIEVMYDEIPLSPQAGSSEPASPHISTVIQQEKSTPPPIPPKSAHVELLTRSTTPQLKSRWSSSTLSSINSAQDAPSPKTFNSFASRYFPSSTSSHSSSKKSAHQSPKSPLSVSFSPKNLKRKTAKRRITAADVVIVRPATSGSLMAAVSSTATATATSPVSPNGQWASYPTSPKLPPVIRPAPTKEYKEFKDVPLSPALVTAYTTQRSPRRRTSNASAWSFGHPRSASSSGCSSSGMSDCGSEITSSSTSSSGLRRKPIPVEMFLR</sequence>
<protein>
    <submittedName>
        <fullName evidence="2">Uncharacterized protein</fullName>
    </submittedName>
</protein>
<evidence type="ECO:0000313" key="2">
    <source>
        <dbReference type="EMBL" id="CAK5262907.1"/>
    </source>
</evidence>
<reference evidence="2" key="1">
    <citation type="submission" date="2023-11" db="EMBL/GenBank/DDBJ databases">
        <authorList>
            <person name="De Vega J J."/>
            <person name="De Vega J J."/>
        </authorList>
    </citation>
    <scope>NUCLEOTIDE SEQUENCE</scope>
</reference>
<evidence type="ECO:0000256" key="1">
    <source>
        <dbReference type="SAM" id="MobiDB-lite"/>
    </source>
</evidence>
<feature type="region of interest" description="Disordered" evidence="1">
    <location>
        <begin position="80"/>
        <end position="125"/>
    </location>
</feature>
<name>A0AAD2GVH3_9AGAR</name>
<evidence type="ECO:0000313" key="3">
    <source>
        <dbReference type="Proteomes" id="UP001295794"/>
    </source>
</evidence>
<comment type="caution">
    <text evidence="2">The sequence shown here is derived from an EMBL/GenBank/DDBJ whole genome shotgun (WGS) entry which is preliminary data.</text>
</comment>
<feature type="region of interest" description="Disordered" evidence="1">
    <location>
        <begin position="516"/>
        <end position="581"/>
    </location>
</feature>
<feature type="region of interest" description="Disordered" evidence="1">
    <location>
        <begin position="217"/>
        <end position="441"/>
    </location>
</feature>
<dbReference type="Proteomes" id="UP001295794">
    <property type="component" value="Unassembled WGS sequence"/>
</dbReference>
<feature type="compositionally biased region" description="Acidic residues" evidence="1">
    <location>
        <begin position="305"/>
        <end position="320"/>
    </location>
</feature>
<dbReference type="AlphaFoldDB" id="A0AAD2GVH3"/>
<feature type="compositionally biased region" description="Low complexity" evidence="1">
    <location>
        <begin position="373"/>
        <end position="385"/>
    </location>
</feature>
<keyword evidence="3" id="KW-1185">Reference proteome</keyword>
<gene>
    <name evidence="2" type="ORF">MYCIT1_LOCUS1975</name>
</gene>
<feature type="compositionally biased region" description="Low complexity" evidence="1">
    <location>
        <begin position="100"/>
        <end position="125"/>
    </location>
</feature>
<dbReference type="EMBL" id="CAVNYO010000028">
    <property type="protein sequence ID" value="CAK5262907.1"/>
    <property type="molecule type" value="Genomic_DNA"/>
</dbReference>
<organism evidence="2 3">
    <name type="scientific">Mycena citricolor</name>
    <dbReference type="NCBI Taxonomy" id="2018698"/>
    <lineage>
        <taxon>Eukaryota</taxon>
        <taxon>Fungi</taxon>
        <taxon>Dikarya</taxon>
        <taxon>Basidiomycota</taxon>
        <taxon>Agaricomycotina</taxon>
        <taxon>Agaricomycetes</taxon>
        <taxon>Agaricomycetidae</taxon>
        <taxon>Agaricales</taxon>
        <taxon>Marasmiineae</taxon>
        <taxon>Mycenaceae</taxon>
        <taxon>Mycena</taxon>
    </lineage>
</organism>